<evidence type="ECO:0000256" key="5">
    <source>
        <dbReference type="ARBA" id="ARBA00022729"/>
    </source>
</evidence>
<dbReference type="OrthoDB" id="5339822at2759"/>
<dbReference type="PANTHER" id="PTHR31316">
    <property type="entry name" value="BETA-GLUCOSIDASE-LIKE PROTEIN NCA3, MITOCHONDRIAL-RELATED"/>
    <property type="match status" value="1"/>
</dbReference>
<keyword evidence="3" id="KW-0134">Cell wall</keyword>
<evidence type="ECO:0000256" key="7">
    <source>
        <dbReference type="ARBA" id="ARBA00023277"/>
    </source>
</evidence>
<keyword evidence="13" id="KW-1185">Reference proteome</keyword>
<evidence type="ECO:0000313" key="13">
    <source>
        <dbReference type="Proteomes" id="UP000301737"/>
    </source>
</evidence>
<comment type="subcellular location">
    <subcellularLocation>
        <location evidence="1">Secreted</location>
        <location evidence="1">Cell wall</location>
    </subcellularLocation>
</comment>
<keyword evidence="5" id="KW-0732">Signal</keyword>
<evidence type="ECO:0000256" key="1">
    <source>
        <dbReference type="ARBA" id="ARBA00004191"/>
    </source>
</evidence>
<protein>
    <submittedName>
        <fullName evidence="12">Putative secreted beta-glucosidase sim1</fullName>
    </submittedName>
</protein>
<evidence type="ECO:0000256" key="2">
    <source>
        <dbReference type="ARBA" id="ARBA00010579"/>
    </source>
</evidence>
<dbReference type="GO" id="GO:0031505">
    <property type="term" value="P:fungal-type cell wall organization"/>
    <property type="evidence" value="ECO:0007669"/>
    <property type="project" value="TreeGrafter"/>
</dbReference>
<feature type="compositionally biased region" description="Low complexity" evidence="11">
    <location>
        <begin position="124"/>
        <end position="148"/>
    </location>
</feature>
<dbReference type="InterPro" id="IPR051526">
    <property type="entry name" value="Beta-Glucosidase_SUN"/>
</dbReference>
<keyword evidence="10" id="KW-0624">Polysaccharide degradation</keyword>
<evidence type="ECO:0000256" key="4">
    <source>
        <dbReference type="ARBA" id="ARBA00022525"/>
    </source>
</evidence>
<evidence type="ECO:0000256" key="11">
    <source>
        <dbReference type="SAM" id="MobiDB-lite"/>
    </source>
</evidence>
<evidence type="ECO:0000313" key="12">
    <source>
        <dbReference type="EMBL" id="GCE98413.1"/>
    </source>
</evidence>
<sequence length="452" mass="46617">MKLSANVLTAALVGSQVFVNAMPHMPIKRDEEDCSTTVAAHGDSHQHRRAVAVDYVYQTVTVDGNGNSYTPTASSSTPPSSSSASADSGMVTHYVTPSASSSAPPQAIGGLSGFVTSLIHNAEPSTTSSSPSPSATESSDSSSSSSSSGGDGNDDSSSSSSSSGSSSGSSSSSSSSGGGIFGDLSPFEGPNEKFQDGTIPCSQFPSGQGVIPIDWMNEGGWSGVENSDTSTGGGCKEGSYCSYACQAGMSKTQWPSDQPSDGRSVGGLYCKDGYLYRSNTDADYLCEWGVDAATVVSNLNEDVAICRTDYPGTENMVLPTYVKAGDSQPLTVVDEDNYYQWQGKPTSGQFYVNNAGVSLEDGCVWSTPGSGMGNWAPLNFGAGYASGVTYLSLIPNPNNQTPLNYNVKIVAADDSSSVSGECKYENGEFNGGNSNGCTTSVISGKAHFVLYN</sequence>
<evidence type="ECO:0000256" key="8">
    <source>
        <dbReference type="ARBA" id="ARBA00023295"/>
    </source>
</evidence>
<comment type="caution">
    <text evidence="12">The sequence shown here is derived from an EMBL/GenBank/DDBJ whole genome shotgun (WGS) entry which is preliminary data.</text>
</comment>
<dbReference type="AlphaFoldDB" id="A0A4C2E3T4"/>
<accession>A0A4C2E3T4</accession>
<dbReference type="GO" id="GO:0009277">
    <property type="term" value="C:fungal-type cell wall"/>
    <property type="evidence" value="ECO:0007669"/>
    <property type="project" value="TreeGrafter"/>
</dbReference>
<feature type="region of interest" description="Disordered" evidence="11">
    <location>
        <begin position="122"/>
        <end position="209"/>
    </location>
</feature>
<feature type="compositionally biased region" description="Low complexity" evidence="11">
    <location>
        <begin position="70"/>
        <end position="86"/>
    </location>
</feature>
<dbReference type="Proteomes" id="UP000301737">
    <property type="component" value="Unassembled WGS sequence"/>
</dbReference>
<feature type="compositionally biased region" description="Low complexity" evidence="11">
    <location>
        <begin position="155"/>
        <end position="175"/>
    </location>
</feature>
<dbReference type="GO" id="GO:0016798">
    <property type="term" value="F:hydrolase activity, acting on glycosyl bonds"/>
    <property type="evidence" value="ECO:0007669"/>
    <property type="project" value="UniProtKB-KW"/>
</dbReference>
<feature type="region of interest" description="Disordered" evidence="11">
    <location>
        <begin position="68"/>
        <end position="89"/>
    </location>
</feature>
<dbReference type="GO" id="GO:0009986">
    <property type="term" value="C:cell surface"/>
    <property type="evidence" value="ECO:0007669"/>
    <property type="project" value="TreeGrafter"/>
</dbReference>
<evidence type="ECO:0000256" key="10">
    <source>
        <dbReference type="ARBA" id="ARBA00023326"/>
    </source>
</evidence>
<keyword evidence="6" id="KW-0378">Hydrolase</keyword>
<evidence type="ECO:0000256" key="6">
    <source>
        <dbReference type="ARBA" id="ARBA00022801"/>
    </source>
</evidence>
<dbReference type="EMBL" id="BIMX01000005">
    <property type="protein sequence ID" value="GCE98413.1"/>
    <property type="molecule type" value="Genomic_DNA"/>
</dbReference>
<gene>
    <name evidence="12" type="primary">SIM1</name>
    <name evidence="12" type="ORF">ZYGM_001966</name>
</gene>
<proteinExistence type="inferred from homology"/>
<reference evidence="12 13" key="1">
    <citation type="submission" date="2019-01" db="EMBL/GenBank/DDBJ databases">
        <title>Draft Genome Sequencing of Zygosaccharomyces mellis Ca-7.</title>
        <authorList>
            <person name="Shiwa Y."/>
            <person name="Kanesaki Y."/>
            <person name="Ishige T."/>
            <person name="Mura K."/>
            <person name="Hori T."/>
            <person name="Tamura T."/>
        </authorList>
    </citation>
    <scope>NUCLEOTIDE SEQUENCE [LARGE SCALE GENOMIC DNA]</scope>
    <source>
        <strain evidence="12 13">Ca-7</strain>
    </source>
</reference>
<dbReference type="GO" id="GO:0000272">
    <property type="term" value="P:polysaccharide catabolic process"/>
    <property type="evidence" value="ECO:0007669"/>
    <property type="project" value="UniProtKB-KW"/>
</dbReference>
<comment type="similarity">
    <text evidence="2">Belongs to the SUN family.</text>
</comment>
<keyword evidence="4" id="KW-0964">Secreted</keyword>
<dbReference type="PANTHER" id="PTHR31316:SF0">
    <property type="entry name" value="SECRETED BETA-GLUCOSIDASE SIM1-RELATED"/>
    <property type="match status" value="1"/>
</dbReference>
<name>A0A4C2E3T4_9SACH</name>
<keyword evidence="9" id="KW-0961">Cell wall biogenesis/degradation</keyword>
<evidence type="ECO:0000256" key="9">
    <source>
        <dbReference type="ARBA" id="ARBA00023316"/>
    </source>
</evidence>
<dbReference type="Pfam" id="PF03856">
    <property type="entry name" value="SUN"/>
    <property type="match status" value="1"/>
</dbReference>
<organism evidence="12 13">
    <name type="scientific">Zygosaccharomyces mellis</name>
    <dbReference type="NCBI Taxonomy" id="42258"/>
    <lineage>
        <taxon>Eukaryota</taxon>
        <taxon>Fungi</taxon>
        <taxon>Dikarya</taxon>
        <taxon>Ascomycota</taxon>
        <taxon>Saccharomycotina</taxon>
        <taxon>Saccharomycetes</taxon>
        <taxon>Saccharomycetales</taxon>
        <taxon>Saccharomycetaceae</taxon>
        <taxon>Zygosaccharomyces</taxon>
    </lineage>
</organism>
<keyword evidence="8" id="KW-0326">Glycosidase</keyword>
<keyword evidence="7" id="KW-0119">Carbohydrate metabolism</keyword>
<dbReference type="InterPro" id="IPR005556">
    <property type="entry name" value="SUN"/>
</dbReference>
<evidence type="ECO:0000256" key="3">
    <source>
        <dbReference type="ARBA" id="ARBA00022512"/>
    </source>
</evidence>